<reference evidence="2" key="2">
    <citation type="submission" date="2020-12" db="EMBL/GenBank/DDBJ databases">
        <authorList>
            <person name="Kanost M."/>
        </authorList>
    </citation>
    <scope>NUCLEOTIDE SEQUENCE</scope>
</reference>
<dbReference type="AlphaFoldDB" id="A0A921YQB5"/>
<comment type="similarity">
    <text evidence="1">Belongs to the CFAP298 family.</text>
</comment>
<sequence>MGTRNNKARQWCRGQEAAECVLRSRRFNNMVILHVKRGDESQFLYETDVEKAVDEVVQDMVAIFNGRLKVTRICYEFEELWKHGTFLPPEMQGLTDEQIKELKLEDPWASRCAPQGYVFAKDDMGRRCGYAPPPNLQEVLKKAAETAKEFVSKKHVDLRKCLTQKDVARALDELRGATKIVFPAGLPPHDPVRMELDNVEDLTGTQAANEVIDPSRACVWACGKKFLNGNKLSDHLGKNNKSKVTVKLCSSSEGAPGREPVMTEDERKQLMLHAYRKQEEWKKLEQDEDDSYLDSKWADGQGLKRQLNGLNNISWKPVVKN</sequence>
<evidence type="ECO:0000313" key="3">
    <source>
        <dbReference type="Proteomes" id="UP000791440"/>
    </source>
</evidence>
<organism evidence="2 3">
    <name type="scientific">Manduca sexta</name>
    <name type="common">Tobacco hawkmoth</name>
    <name type="synonym">Tobacco hornworm</name>
    <dbReference type="NCBI Taxonomy" id="7130"/>
    <lineage>
        <taxon>Eukaryota</taxon>
        <taxon>Metazoa</taxon>
        <taxon>Ecdysozoa</taxon>
        <taxon>Arthropoda</taxon>
        <taxon>Hexapoda</taxon>
        <taxon>Insecta</taxon>
        <taxon>Pterygota</taxon>
        <taxon>Neoptera</taxon>
        <taxon>Endopterygota</taxon>
        <taxon>Lepidoptera</taxon>
        <taxon>Glossata</taxon>
        <taxon>Ditrysia</taxon>
        <taxon>Bombycoidea</taxon>
        <taxon>Sphingidae</taxon>
        <taxon>Sphinginae</taxon>
        <taxon>Sphingini</taxon>
        <taxon>Manduca</taxon>
    </lineage>
</organism>
<dbReference type="EMBL" id="JH668302">
    <property type="protein sequence ID" value="KAG6443470.1"/>
    <property type="molecule type" value="Genomic_DNA"/>
</dbReference>
<evidence type="ECO:0000256" key="1">
    <source>
        <dbReference type="ARBA" id="ARBA00009619"/>
    </source>
</evidence>
<dbReference type="EMBL" id="JH668302">
    <property type="protein sequence ID" value="KAG6443469.1"/>
    <property type="molecule type" value="Genomic_DNA"/>
</dbReference>
<dbReference type="Pfam" id="PF11069">
    <property type="entry name" value="CFAP298"/>
    <property type="match status" value="1"/>
</dbReference>
<keyword evidence="3" id="KW-1185">Reference proteome</keyword>
<comment type="caution">
    <text evidence="2">The sequence shown here is derived from an EMBL/GenBank/DDBJ whole genome shotgun (WGS) entry which is preliminary data.</text>
</comment>
<gene>
    <name evidence="2" type="ORF">O3G_MSEX002861</name>
</gene>
<dbReference type="Proteomes" id="UP000791440">
    <property type="component" value="Unassembled WGS sequence"/>
</dbReference>
<dbReference type="InterPro" id="IPR021298">
    <property type="entry name" value="CFAP298"/>
</dbReference>
<accession>A0A921YQB5</accession>
<name>A0A921YQB5_MANSE</name>
<dbReference type="PANTHER" id="PTHR13238">
    <property type="entry name" value="PROTEIN C21ORF59"/>
    <property type="match status" value="1"/>
</dbReference>
<dbReference type="EMBL" id="JH668302">
    <property type="protein sequence ID" value="KAG6443472.1"/>
    <property type="molecule type" value="Genomic_DNA"/>
</dbReference>
<protein>
    <submittedName>
        <fullName evidence="2">Uncharacterized protein</fullName>
    </submittedName>
</protein>
<evidence type="ECO:0000313" key="2">
    <source>
        <dbReference type="EMBL" id="KAG6443472.1"/>
    </source>
</evidence>
<dbReference type="GO" id="GO:0003352">
    <property type="term" value="P:regulation of cilium movement"/>
    <property type="evidence" value="ECO:0007669"/>
    <property type="project" value="InterPro"/>
</dbReference>
<dbReference type="PANTHER" id="PTHR13238:SF0">
    <property type="entry name" value="CILIA- AND FLAGELLA-ASSOCIATED PROTEIN 298"/>
    <property type="match status" value="1"/>
</dbReference>
<reference evidence="2" key="1">
    <citation type="journal article" date="2016" name="Insect Biochem. Mol. Biol.">
        <title>Multifaceted biological insights from a draft genome sequence of the tobacco hornworm moth, Manduca sexta.</title>
        <authorList>
            <person name="Kanost M.R."/>
            <person name="Arrese E.L."/>
            <person name="Cao X."/>
            <person name="Chen Y.R."/>
            <person name="Chellapilla S."/>
            <person name="Goldsmith M.R."/>
            <person name="Grosse-Wilde E."/>
            <person name="Heckel D.G."/>
            <person name="Herndon N."/>
            <person name="Jiang H."/>
            <person name="Papanicolaou A."/>
            <person name="Qu J."/>
            <person name="Soulages J.L."/>
            <person name="Vogel H."/>
            <person name="Walters J."/>
            <person name="Waterhouse R.M."/>
            <person name="Ahn S.J."/>
            <person name="Almeida F.C."/>
            <person name="An C."/>
            <person name="Aqrawi P."/>
            <person name="Bretschneider A."/>
            <person name="Bryant W.B."/>
            <person name="Bucks S."/>
            <person name="Chao H."/>
            <person name="Chevignon G."/>
            <person name="Christen J.M."/>
            <person name="Clarke D.F."/>
            <person name="Dittmer N.T."/>
            <person name="Ferguson L.C.F."/>
            <person name="Garavelou S."/>
            <person name="Gordon K.H.J."/>
            <person name="Gunaratna R.T."/>
            <person name="Han Y."/>
            <person name="Hauser F."/>
            <person name="He Y."/>
            <person name="Heidel-Fischer H."/>
            <person name="Hirsh A."/>
            <person name="Hu Y."/>
            <person name="Jiang H."/>
            <person name="Kalra D."/>
            <person name="Klinner C."/>
            <person name="Konig C."/>
            <person name="Kovar C."/>
            <person name="Kroll A.R."/>
            <person name="Kuwar S.S."/>
            <person name="Lee S.L."/>
            <person name="Lehman R."/>
            <person name="Li K."/>
            <person name="Li Z."/>
            <person name="Liang H."/>
            <person name="Lovelace S."/>
            <person name="Lu Z."/>
            <person name="Mansfield J.H."/>
            <person name="McCulloch K.J."/>
            <person name="Mathew T."/>
            <person name="Morton B."/>
            <person name="Muzny D.M."/>
            <person name="Neunemann D."/>
            <person name="Ongeri F."/>
            <person name="Pauchet Y."/>
            <person name="Pu L.L."/>
            <person name="Pyrousis I."/>
            <person name="Rao X.J."/>
            <person name="Redding A."/>
            <person name="Roesel C."/>
            <person name="Sanchez-Gracia A."/>
            <person name="Schaack S."/>
            <person name="Shukla A."/>
            <person name="Tetreau G."/>
            <person name="Wang Y."/>
            <person name="Xiong G.H."/>
            <person name="Traut W."/>
            <person name="Walsh T.K."/>
            <person name="Worley K.C."/>
            <person name="Wu D."/>
            <person name="Wu W."/>
            <person name="Wu Y.Q."/>
            <person name="Zhang X."/>
            <person name="Zou Z."/>
            <person name="Zucker H."/>
            <person name="Briscoe A.D."/>
            <person name="Burmester T."/>
            <person name="Clem R.J."/>
            <person name="Feyereisen R."/>
            <person name="Grimmelikhuijzen C.J.P."/>
            <person name="Hamodrakas S.J."/>
            <person name="Hansson B.S."/>
            <person name="Huguet E."/>
            <person name="Jermiin L.S."/>
            <person name="Lan Q."/>
            <person name="Lehman H.K."/>
            <person name="Lorenzen M."/>
            <person name="Merzendorfer H."/>
            <person name="Michalopoulos I."/>
            <person name="Morton D.B."/>
            <person name="Muthukrishnan S."/>
            <person name="Oakeshott J.G."/>
            <person name="Palmer W."/>
            <person name="Park Y."/>
            <person name="Passarelli A.L."/>
            <person name="Rozas J."/>
            <person name="Schwartz L.M."/>
            <person name="Smith W."/>
            <person name="Southgate A."/>
            <person name="Vilcinskas A."/>
            <person name="Vogt R."/>
            <person name="Wang P."/>
            <person name="Werren J."/>
            <person name="Yu X.Q."/>
            <person name="Zhou J.J."/>
            <person name="Brown S.J."/>
            <person name="Scherer S.E."/>
            <person name="Richards S."/>
            <person name="Blissard G.W."/>
        </authorList>
    </citation>
    <scope>NUCLEOTIDE SEQUENCE</scope>
</reference>
<proteinExistence type="inferred from homology"/>
<dbReference type="EMBL" id="JH668302">
    <property type="protein sequence ID" value="KAG6443471.1"/>
    <property type="molecule type" value="Genomic_DNA"/>
</dbReference>